<dbReference type="PROSITE" id="PS00154">
    <property type="entry name" value="ATPASE_E1_E2"/>
    <property type="match status" value="1"/>
</dbReference>
<dbReference type="Gene3D" id="3.30.70.100">
    <property type="match status" value="1"/>
</dbReference>
<dbReference type="FunFam" id="2.70.150.10:FF:000002">
    <property type="entry name" value="Copper-transporting ATPase 1, putative"/>
    <property type="match status" value="1"/>
</dbReference>
<evidence type="ECO:0000256" key="2">
    <source>
        <dbReference type="ARBA" id="ARBA00006024"/>
    </source>
</evidence>
<comment type="similarity">
    <text evidence="2 11">Belongs to the cation transport ATPase (P-type) (TC 3.A.3) family. Type IB subfamily.</text>
</comment>
<keyword evidence="9 11" id="KW-1133">Transmembrane helix</keyword>
<dbReference type="Pfam" id="PF00122">
    <property type="entry name" value="E1-E2_ATPase"/>
    <property type="match status" value="1"/>
</dbReference>
<evidence type="ECO:0000256" key="11">
    <source>
        <dbReference type="RuleBase" id="RU362081"/>
    </source>
</evidence>
<keyword evidence="7 11" id="KW-0067">ATP-binding</keyword>
<dbReference type="PROSITE" id="PS01047">
    <property type="entry name" value="HMA_1"/>
    <property type="match status" value="1"/>
</dbReference>
<evidence type="ECO:0000256" key="7">
    <source>
        <dbReference type="ARBA" id="ARBA00022840"/>
    </source>
</evidence>
<dbReference type="SUPFAM" id="SSF56784">
    <property type="entry name" value="HAD-like"/>
    <property type="match status" value="1"/>
</dbReference>
<organism evidence="13 14">
    <name type="scientific">Candidatus Falkowbacteria bacterium RIFOXYC2_FULL_36_12</name>
    <dbReference type="NCBI Taxonomy" id="1798002"/>
    <lineage>
        <taxon>Bacteria</taxon>
        <taxon>Candidatus Falkowiibacteriota</taxon>
    </lineage>
</organism>
<feature type="transmembrane region" description="Helical" evidence="11">
    <location>
        <begin position="88"/>
        <end position="108"/>
    </location>
</feature>
<dbReference type="GO" id="GO:0005886">
    <property type="term" value="C:plasma membrane"/>
    <property type="evidence" value="ECO:0007669"/>
    <property type="project" value="UniProtKB-SubCell"/>
</dbReference>
<dbReference type="GO" id="GO:0005524">
    <property type="term" value="F:ATP binding"/>
    <property type="evidence" value="ECO:0007669"/>
    <property type="project" value="UniProtKB-UniRule"/>
</dbReference>
<dbReference type="GO" id="GO:0005507">
    <property type="term" value="F:copper ion binding"/>
    <property type="evidence" value="ECO:0007669"/>
    <property type="project" value="TreeGrafter"/>
</dbReference>
<dbReference type="InterPro" id="IPR027256">
    <property type="entry name" value="P-typ_ATPase_IB"/>
</dbReference>
<dbReference type="GO" id="GO:0043682">
    <property type="term" value="F:P-type divalent copper transporter activity"/>
    <property type="evidence" value="ECO:0007669"/>
    <property type="project" value="TreeGrafter"/>
</dbReference>
<dbReference type="InterPro" id="IPR023214">
    <property type="entry name" value="HAD_sf"/>
</dbReference>
<name>A0A1F5SVY8_9BACT</name>
<dbReference type="GO" id="GO:0055070">
    <property type="term" value="P:copper ion homeostasis"/>
    <property type="evidence" value="ECO:0007669"/>
    <property type="project" value="TreeGrafter"/>
</dbReference>
<feature type="domain" description="HMA" evidence="12">
    <location>
        <begin position="2"/>
        <end position="68"/>
    </location>
</feature>
<feature type="transmembrane region" description="Helical" evidence="11">
    <location>
        <begin position="177"/>
        <end position="195"/>
    </location>
</feature>
<dbReference type="SFLD" id="SFLDS00003">
    <property type="entry name" value="Haloacid_Dehalogenase"/>
    <property type="match status" value="1"/>
</dbReference>
<dbReference type="EMBL" id="MFGJ01000008">
    <property type="protein sequence ID" value="OGF30894.1"/>
    <property type="molecule type" value="Genomic_DNA"/>
</dbReference>
<sequence>MKKQTFQIQGMHCASCALNIEKALLKESAIKKAVVNYANEKAYFEFDENLIEMEKIRGIVESLGNYKIVEAGDSMHHDDNLKSIKRKFIWSAILTIPVLSTMFFMPEFGMNWLNVEIEKWIIAVLTFVVVIVIGWQFHKGMIMQLRHVSANMDSLISIGTLAAFLFSIYSMFVGGDAFFETAAVIITLILLGKYLEARSKGNASNAIRKLMELGVKKAKVFAGDKIVEMEIEKVKVDDIVLVKAGEKIPLDGIIIEGETSIDESMLTGESIPVDKKVKDKVFGATMNQSGVIKVKVTQVGEATVLSQIIKLVEQAQSSKAPIQKLADQVSGVFVPVVIGIAVITFVVWFFVLQIGLATSLINAVAVLVIACPCALGLATPTAIIVGTGRGAEAGVLIKNSQSLEIAYKVDTVIFDKTGTLTKGDLMVKKVYSNPAKKYTEDKLLKIAGSIAMNSEHPVSKSIYNYVVNKQIEINTKFHDIKELSGRGVIAKCEHSRRVMLGNRKLIEEQGVVIAWMDQFQSMGGTIVFIAHDVDGVIGAIQVEDQIHENSVEAVKKLQQTGKKVIMLTGDKMTNAQSIAKQLGVDDFIAEVLPEEKASKVIELQNKGKIVAFVGDGINDAPALAQANLGLAIGGGTDVAMETGDIVLMKGDPLKVASAIVLSKTTFQIIKQNLFFAFIYNILGIPLAALGFLNPMIAAAAMSLSSVSVVTNSLRVKRMKD</sequence>
<evidence type="ECO:0000256" key="6">
    <source>
        <dbReference type="ARBA" id="ARBA00022741"/>
    </source>
</evidence>
<dbReference type="PRINTS" id="PR00943">
    <property type="entry name" value="CUATPASE"/>
</dbReference>
<evidence type="ECO:0000256" key="8">
    <source>
        <dbReference type="ARBA" id="ARBA00022967"/>
    </source>
</evidence>
<dbReference type="SFLD" id="SFLDF00027">
    <property type="entry name" value="p-type_atpase"/>
    <property type="match status" value="1"/>
</dbReference>
<dbReference type="CDD" id="cd02094">
    <property type="entry name" value="P-type_ATPase_Cu-like"/>
    <property type="match status" value="1"/>
</dbReference>
<dbReference type="PRINTS" id="PR00119">
    <property type="entry name" value="CATATPASE"/>
</dbReference>
<evidence type="ECO:0000256" key="10">
    <source>
        <dbReference type="ARBA" id="ARBA00023136"/>
    </source>
</evidence>
<dbReference type="InterPro" id="IPR017969">
    <property type="entry name" value="Heavy-metal-associated_CS"/>
</dbReference>
<dbReference type="NCBIfam" id="TIGR01512">
    <property type="entry name" value="ATPase-IB2_Cd"/>
    <property type="match status" value="1"/>
</dbReference>
<dbReference type="InterPro" id="IPR008250">
    <property type="entry name" value="ATPase_P-typ_transduc_dom_A_sf"/>
</dbReference>
<dbReference type="InterPro" id="IPR018303">
    <property type="entry name" value="ATPase_P-typ_P_site"/>
</dbReference>
<dbReference type="NCBIfam" id="TIGR01494">
    <property type="entry name" value="ATPase_P-type"/>
    <property type="match status" value="1"/>
</dbReference>
<keyword evidence="6 11" id="KW-0547">Nucleotide-binding</keyword>
<accession>A0A1F5SVY8</accession>
<dbReference type="NCBIfam" id="TIGR01525">
    <property type="entry name" value="ATPase-IB_hvy"/>
    <property type="match status" value="1"/>
</dbReference>
<dbReference type="InterPro" id="IPR036412">
    <property type="entry name" value="HAD-like_sf"/>
</dbReference>
<keyword evidence="3" id="KW-0813">Transport</keyword>
<feature type="transmembrane region" description="Helical" evidence="11">
    <location>
        <begin position="672"/>
        <end position="689"/>
    </location>
</feature>
<evidence type="ECO:0000313" key="13">
    <source>
        <dbReference type="EMBL" id="OGF30894.1"/>
    </source>
</evidence>
<feature type="transmembrane region" description="Helical" evidence="11">
    <location>
        <begin position="332"/>
        <end position="354"/>
    </location>
</feature>
<dbReference type="AlphaFoldDB" id="A0A1F5SVY8"/>
<evidence type="ECO:0000256" key="5">
    <source>
        <dbReference type="ARBA" id="ARBA00022723"/>
    </source>
</evidence>
<dbReference type="Gene3D" id="3.40.1110.10">
    <property type="entry name" value="Calcium-transporting ATPase, cytoplasmic domain N"/>
    <property type="match status" value="1"/>
</dbReference>
<dbReference type="PANTHER" id="PTHR43520:SF8">
    <property type="entry name" value="P-TYPE CU(+) TRANSPORTER"/>
    <property type="match status" value="1"/>
</dbReference>
<dbReference type="SUPFAM" id="SSF81653">
    <property type="entry name" value="Calcium ATPase, transduction domain A"/>
    <property type="match status" value="1"/>
</dbReference>
<keyword evidence="8" id="KW-1278">Translocase</keyword>
<protein>
    <recommendedName>
        <fullName evidence="12">HMA domain-containing protein</fullName>
    </recommendedName>
</protein>
<dbReference type="STRING" id="1798002.A2478_00380"/>
<dbReference type="SUPFAM" id="SSF55008">
    <property type="entry name" value="HMA, heavy metal-associated domain"/>
    <property type="match status" value="1"/>
</dbReference>
<dbReference type="Gene3D" id="3.40.50.1000">
    <property type="entry name" value="HAD superfamily/HAD-like"/>
    <property type="match status" value="1"/>
</dbReference>
<reference evidence="13 14" key="1">
    <citation type="journal article" date="2016" name="Nat. Commun.">
        <title>Thousands of microbial genomes shed light on interconnected biogeochemical processes in an aquifer system.</title>
        <authorList>
            <person name="Anantharaman K."/>
            <person name="Brown C.T."/>
            <person name="Hug L.A."/>
            <person name="Sharon I."/>
            <person name="Castelle C.J."/>
            <person name="Probst A.J."/>
            <person name="Thomas B.C."/>
            <person name="Singh A."/>
            <person name="Wilkins M.J."/>
            <person name="Karaoz U."/>
            <person name="Brodie E.L."/>
            <person name="Williams K.H."/>
            <person name="Hubbard S.S."/>
            <person name="Banfield J.F."/>
        </authorList>
    </citation>
    <scope>NUCLEOTIDE SEQUENCE [LARGE SCALE GENOMIC DNA]</scope>
</reference>
<evidence type="ECO:0000313" key="14">
    <source>
        <dbReference type="Proteomes" id="UP000179001"/>
    </source>
</evidence>
<evidence type="ECO:0000256" key="4">
    <source>
        <dbReference type="ARBA" id="ARBA00022692"/>
    </source>
</evidence>
<proteinExistence type="inferred from homology"/>
<feature type="transmembrane region" description="Helical" evidence="11">
    <location>
        <begin position="360"/>
        <end position="379"/>
    </location>
</feature>
<dbReference type="InterPro" id="IPR059000">
    <property type="entry name" value="ATPase_P-type_domA"/>
</dbReference>
<dbReference type="InterPro" id="IPR001757">
    <property type="entry name" value="P_typ_ATPase"/>
</dbReference>
<dbReference type="InterPro" id="IPR036163">
    <property type="entry name" value="HMA_dom_sf"/>
</dbReference>
<gene>
    <name evidence="13" type="ORF">A2478_00380</name>
</gene>
<feature type="transmembrane region" description="Helical" evidence="11">
    <location>
        <begin position="150"/>
        <end position="171"/>
    </location>
</feature>
<dbReference type="NCBIfam" id="TIGR01511">
    <property type="entry name" value="ATPase-IB1_Cu"/>
    <property type="match status" value="1"/>
</dbReference>
<dbReference type="InterPro" id="IPR006121">
    <property type="entry name" value="HMA_dom"/>
</dbReference>
<dbReference type="Pfam" id="PF00702">
    <property type="entry name" value="Hydrolase"/>
    <property type="match status" value="1"/>
</dbReference>
<dbReference type="PROSITE" id="PS50846">
    <property type="entry name" value="HMA_2"/>
    <property type="match status" value="1"/>
</dbReference>
<keyword evidence="4 11" id="KW-0812">Transmembrane</keyword>
<dbReference type="CDD" id="cd00371">
    <property type="entry name" value="HMA"/>
    <property type="match status" value="1"/>
</dbReference>
<evidence type="ECO:0000256" key="3">
    <source>
        <dbReference type="ARBA" id="ARBA00022448"/>
    </source>
</evidence>
<evidence type="ECO:0000256" key="1">
    <source>
        <dbReference type="ARBA" id="ARBA00004127"/>
    </source>
</evidence>
<dbReference type="InterPro" id="IPR044492">
    <property type="entry name" value="P_typ_ATPase_HD_dom"/>
</dbReference>
<dbReference type="PANTHER" id="PTHR43520">
    <property type="entry name" value="ATP7, ISOFORM B"/>
    <property type="match status" value="1"/>
</dbReference>
<dbReference type="SFLD" id="SFLDG00002">
    <property type="entry name" value="C1.7:_P-type_atpase_like"/>
    <property type="match status" value="1"/>
</dbReference>
<dbReference type="InterPro" id="IPR023299">
    <property type="entry name" value="ATPase_P-typ_cyto_dom_N"/>
</dbReference>
<dbReference type="GO" id="GO:0016887">
    <property type="term" value="F:ATP hydrolysis activity"/>
    <property type="evidence" value="ECO:0007669"/>
    <property type="project" value="InterPro"/>
</dbReference>
<dbReference type="Gene3D" id="2.70.150.10">
    <property type="entry name" value="Calcium-transporting ATPase, cytoplasmic transduction domain A"/>
    <property type="match status" value="1"/>
</dbReference>
<evidence type="ECO:0000256" key="9">
    <source>
        <dbReference type="ARBA" id="ARBA00022989"/>
    </source>
</evidence>
<feature type="transmembrane region" description="Helical" evidence="11">
    <location>
        <begin position="120"/>
        <end position="138"/>
    </location>
</feature>
<evidence type="ECO:0000259" key="12">
    <source>
        <dbReference type="PROSITE" id="PS50846"/>
    </source>
</evidence>
<dbReference type="GO" id="GO:0012505">
    <property type="term" value="C:endomembrane system"/>
    <property type="evidence" value="ECO:0007669"/>
    <property type="project" value="UniProtKB-SubCell"/>
</dbReference>
<comment type="subcellular location">
    <subcellularLocation>
        <location evidence="11">Cell membrane</location>
    </subcellularLocation>
    <subcellularLocation>
        <location evidence="1">Endomembrane system</location>
        <topology evidence="1">Multi-pass membrane protein</topology>
    </subcellularLocation>
</comment>
<dbReference type="Proteomes" id="UP000179001">
    <property type="component" value="Unassembled WGS sequence"/>
</dbReference>
<dbReference type="Pfam" id="PF00403">
    <property type="entry name" value="HMA"/>
    <property type="match status" value="1"/>
</dbReference>
<comment type="caution">
    <text evidence="13">The sequence shown here is derived from an EMBL/GenBank/DDBJ whole genome shotgun (WGS) entry which is preliminary data.</text>
</comment>
<keyword evidence="5 11" id="KW-0479">Metal-binding</keyword>
<dbReference type="SUPFAM" id="SSF81665">
    <property type="entry name" value="Calcium ATPase, transmembrane domain M"/>
    <property type="match status" value="1"/>
</dbReference>
<dbReference type="FunFam" id="3.30.70.100:FF:000001">
    <property type="entry name" value="ATPase copper transporting beta"/>
    <property type="match status" value="1"/>
</dbReference>
<dbReference type="InterPro" id="IPR023298">
    <property type="entry name" value="ATPase_P-typ_TM_dom_sf"/>
</dbReference>
<feature type="transmembrane region" description="Helical" evidence="11">
    <location>
        <begin position="695"/>
        <end position="713"/>
    </location>
</feature>
<keyword evidence="11" id="KW-1003">Cell membrane</keyword>
<keyword evidence="10 11" id="KW-0472">Membrane</keyword>